<feature type="binding site" evidence="5">
    <location>
        <position position="95"/>
    </location>
    <ligand>
        <name>Zn(2+)</name>
        <dbReference type="ChEBI" id="CHEBI:29105"/>
    </ligand>
</feature>
<dbReference type="Gene3D" id="3.40.50.10490">
    <property type="entry name" value="Glucose-6-phosphate isomerase like protein, domain 1"/>
    <property type="match status" value="1"/>
</dbReference>
<sequence>MNPNTERGRINYVIETRLKNTEAYMDSFKRTFDTEIREVLKLKKRIDPKTIQEVISLILNCRGRVVITGMGKSGIIGRKISSTLASTGTPSFFLHPAEGLHGDLGRITRNDIVFAISNSGETQEVLRILPSVRRIGAKLISITGNARSTLARLSNVSIDTGAIEEACPLGLAPTSTTTATLILGDALAVALLDVRDFKPEDFAVFHPGGSLGQKLLLTVKGVIRTISRTHPVAHQNAKVKEVLFRMTDSGIGAVSIVDEENRLIGILTDGDIRKALSNGNISWDQTISEIYTTDPYYVTTDQLAAEALHLMEEKDINVLPVVSSGESEPIAIIRIQDLTRIGL</sequence>
<feature type="domain" description="CBS" evidence="8">
    <location>
        <begin position="291"/>
        <end position="343"/>
    </location>
</feature>
<feature type="domain" description="CBS" evidence="8">
    <location>
        <begin position="226"/>
        <end position="282"/>
    </location>
</feature>
<dbReference type="EMBL" id="BMOK01000003">
    <property type="protein sequence ID" value="GGL48099.1"/>
    <property type="molecule type" value="Genomic_DNA"/>
</dbReference>
<dbReference type="InterPro" id="IPR046342">
    <property type="entry name" value="CBS_dom_sf"/>
</dbReference>
<evidence type="ECO:0000256" key="2">
    <source>
        <dbReference type="ARBA" id="ARBA00022737"/>
    </source>
</evidence>
<dbReference type="PROSITE" id="PS51464">
    <property type="entry name" value="SIS"/>
    <property type="match status" value="1"/>
</dbReference>
<dbReference type="CDD" id="cd05014">
    <property type="entry name" value="SIS_Kpsf"/>
    <property type="match status" value="1"/>
</dbReference>
<dbReference type="Gene3D" id="3.10.580.10">
    <property type="entry name" value="CBS-domain"/>
    <property type="match status" value="1"/>
</dbReference>
<evidence type="ECO:0000256" key="6">
    <source>
        <dbReference type="PIRSR" id="PIRSR004692-3"/>
    </source>
</evidence>
<name>A0A917S154_9BACL</name>
<dbReference type="SUPFAM" id="SSF53697">
    <property type="entry name" value="SIS domain"/>
    <property type="match status" value="1"/>
</dbReference>
<gene>
    <name evidence="10" type="primary">kdsD</name>
    <name evidence="10" type="ORF">GCM10007968_10400</name>
</gene>
<keyword evidence="11" id="KW-1185">Reference proteome</keyword>
<evidence type="ECO:0000256" key="4">
    <source>
        <dbReference type="PIRNR" id="PIRNR004692"/>
    </source>
</evidence>
<proteinExistence type="inferred from homology"/>
<dbReference type="PROSITE" id="PS51371">
    <property type="entry name" value="CBS"/>
    <property type="match status" value="2"/>
</dbReference>
<protein>
    <submittedName>
        <fullName evidence="10">Arabinose-5-phosphate isomerase</fullName>
    </submittedName>
</protein>
<evidence type="ECO:0000313" key="10">
    <source>
        <dbReference type="EMBL" id="GGL48099.1"/>
    </source>
</evidence>
<evidence type="ECO:0000256" key="3">
    <source>
        <dbReference type="ARBA" id="ARBA00023122"/>
    </source>
</evidence>
<reference evidence="10" key="2">
    <citation type="submission" date="2020-09" db="EMBL/GenBank/DDBJ databases">
        <authorList>
            <person name="Sun Q."/>
            <person name="Ohkuma M."/>
        </authorList>
    </citation>
    <scope>NUCLEOTIDE SEQUENCE</scope>
    <source>
        <strain evidence="10">JCM 15325</strain>
    </source>
</reference>
<dbReference type="NCBIfam" id="TIGR00393">
    <property type="entry name" value="kpsF"/>
    <property type="match status" value="1"/>
</dbReference>
<keyword evidence="3 7" id="KW-0129">CBS domain</keyword>
<dbReference type="CDD" id="cd04604">
    <property type="entry name" value="CBS_pair_SIS_assoc"/>
    <property type="match status" value="1"/>
</dbReference>
<evidence type="ECO:0000259" key="9">
    <source>
        <dbReference type="PROSITE" id="PS51464"/>
    </source>
</evidence>
<feature type="site" description="Catalytically relevant" evidence="6">
    <location>
        <position position="72"/>
    </location>
</feature>
<feature type="site" description="Catalytically relevant" evidence="6">
    <location>
        <position position="206"/>
    </location>
</feature>
<dbReference type="PANTHER" id="PTHR42745:SF1">
    <property type="entry name" value="ARABINOSE 5-PHOSPHATE ISOMERASE KDSD"/>
    <property type="match status" value="1"/>
</dbReference>
<evidence type="ECO:0000259" key="8">
    <source>
        <dbReference type="PROSITE" id="PS51371"/>
    </source>
</evidence>
<dbReference type="PANTHER" id="PTHR42745">
    <property type="match status" value="1"/>
</dbReference>
<feature type="site" description="Catalytically relevant" evidence="6">
    <location>
        <position position="124"/>
    </location>
</feature>
<dbReference type="FunFam" id="3.40.50.10490:FF:000011">
    <property type="entry name" value="Arabinose 5-phosphate isomerase"/>
    <property type="match status" value="1"/>
</dbReference>
<dbReference type="InterPro" id="IPR046348">
    <property type="entry name" value="SIS_dom_sf"/>
</dbReference>
<dbReference type="Pfam" id="PF00571">
    <property type="entry name" value="CBS"/>
    <property type="match status" value="2"/>
</dbReference>
<reference evidence="10" key="1">
    <citation type="journal article" date="2014" name="Int. J. Syst. Evol. Microbiol.">
        <title>Complete genome sequence of Corynebacterium casei LMG S-19264T (=DSM 44701T), isolated from a smear-ripened cheese.</title>
        <authorList>
            <consortium name="US DOE Joint Genome Institute (JGI-PGF)"/>
            <person name="Walter F."/>
            <person name="Albersmeier A."/>
            <person name="Kalinowski J."/>
            <person name="Ruckert C."/>
        </authorList>
    </citation>
    <scope>NUCLEOTIDE SEQUENCE</scope>
    <source>
        <strain evidence="10">JCM 15325</strain>
    </source>
</reference>
<comment type="caution">
    <text evidence="10">The sequence shown here is derived from an EMBL/GenBank/DDBJ whole genome shotgun (WGS) entry which is preliminary data.</text>
</comment>
<evidence type="ECO:0000256" key="5">
    <source>
        <dbReference type="PIRSR" id="PIRSR004692-2"/>
    </source>
</evidence>
<evidence type="ECO:0000256" key="7">
    <source>
        <dbReference type="PROSITE-ProRule" id="PRU00703"/>
    </source>
</evidence>
<feature type="domain" description="SIS" evidence="9">
    <location>
        <begin position="54"/>
        <end position="197"/>
    </location>
</feature>
<keyword evidence="10" id="KW-0413">Isomerase</keyword>
<dbReference type="GO" id="GO:0005975">
    <property type="term" value="P:carbohydrate metabolic process"/>
    <property type="evidence" value="ECO:0007669"/>
    <property type="project" value="InterPro"/>
</dbReference>
<dbReference type="InterPro" id="IPR004800">
    <property type="entry name" value="KdsD/KpsF-type"/>
</dbReference>
<dbReference type="InterPro" id="IPR035474">
    <property type="entry name" value="SIS_Kpsf"/>
</dbReference>
<organism evidence="10 11">
    <name type="scientific">Sporolactobacillus putidus</name>
    <dbReference type="NCBI Taxonomy" id="492735"/>
    <lineage>
        <taxon>Bacteria</taxon>
        <taxon>Bacillati</taxon>
        <taxon>Bacillota</taxon>
        <taxon>Bacilli</taxon>
        <taxon>Bacillales</taxon>
        <taxon>Sporolactobacillaceae</taxon>
        <taxon>Sporolactobacillus</taxon>
    </lineage>
</organism>
<dbReference type="GO" id="GO:1901135">
    <property type="term" value="P:carbohydrate derivative metabolic process"/>
    <property type="evidence" value="ECO:0007669"/>
    <property type="project" value="InterPro"/>
</dbReference>
<dbReference type="PIRSF" id="PIRSF004692">
    <property type="entry name" value="KdsD_KpsF"/>
    <property type="match status" value="1"/>
</dbReference>
<dbReference type="InterPro" id="IPR001347">
    <property type="entry name" value="SIS_dom"/>
</dbReference>
<dbReference type="GO" id="GO:0046872">
    <property type="term" value="F:metal ion binding"/>
    <property type="evidence" value="ECO:0007669"/>
    <property type="project" value="UniProtKB-KW"/>
</dbReference>
<dbReference type="SMART" id="SM00116">
    <property type="entry name" value="CBS"/>
    <property type="match status" value="2"/>
</dbReference>
<dbReference type="GO" id="GO:0019146">
    <property type="term" value="F:arabinose-5-phosphate isomerase activity"/>
    <property type="evidence" value="ECO:0007669"/>
    <property type="project" value="UniProtKB-ARBA"/>
</dbReference>
<dbReference type="RefSeq" id="WP_188802016.1">
    <property type="nucleotide sequence ID" value="NZ_BMOK01000003.1"/>
</dbReference>
<keyword evidence="5" id="KW-0479">Metal-binding</keyword>
<dbReference type="InterPro" id="IPR000644">
    <property type="entry name" value="CBS_dom"/>
</dbReference>
<dbReference type="Proteomes" id="UP000654670">
    <property type="component" value="Unassembled WGS sequence"/>
</dbReference>
<evidence type="ECO:0000313" key="11">
    <source>
        <dbReference type="Proteomes" id="UP000654670"/>
    </source>
</evidence>
<dbReference type="GO" id="GO:0097367">
    <property type="term" value="F:carbohydrate derivative binding"/>
    <property type="evidence" value="ECO:0007669"/>
    <property type="project" value="InterPro"/>
</dbReference>
<comment type="similarity">
    <text evidence="1 4">Belongs to the SIS family. GutQ/KpsF subfamily.</text>
</comment>
<feature type="site" description="Catalytically relevant" evidence="6">
    <location>
        <position position="165"/>
    </location>
</feature>
<accession>A0A917S154</accession>
<dbReference type="AlphaFoldDB" id="A0A917S154"/>
<keyword evidence="5" id="KW-0862">Zinc</keyword>
<dbReference type="InterPro" id="IPR050986">
    <property type="entry name" value="GutQ/KpsF_isomerases"/>
</dbReference>
<keyword evidence="2" id="KW-0677">Repeat</keyword>
<dbReference type="Pfam" id="PF01380">
    <property type="entry name" value="SIS"/>
    <property type="match status" value="1"/>
</dbReference>
<evidence type="ECO:0000256" key="1">
    <source>
        <dbReference type="ARBA" id="ARBA00008165"/>
    </source>
</evidence>